<protein>
    <submittedName>
        <fullName evidence="2">Transcriptional regulator</fullName>
    </submittedName>
</protein>
<dbReference type="EMBL" id="QGNZ01000004">
    <property type="protein sequence ID" value="PWS26317.1"/>
    <property type="molecule type" value="Genomic_DNA"/>
</dbReference>
<dbReference type="Proteomes" id="UP000245379">
    <property type="component" value="Unassembled WGS sequence"/>
</dbReference>
<dbReference type="PANTHER" id="PTHR18964:SF149">
    <property type="entry name" value="BIFUNCTIONAL UDP-N-ACETYLGLUCOSAMINE 2-EPIMERASE_N-ACETYLMANNOSAMINE KINASE"/>
    <property type="match status" value="1"/>
</dbReference>
<dbReference type="InterPro" id="IPR043129">
    <property type="entry name" value="ATPase_NBD"/>
</dbReference>
<proteinExistence type="inferred from homology"/>
<reference evidence="2 3" key="1">
    <citation type="submission" date="2018-05" db="EMBL/GenBank/DDBJ databases">
        <title>Pedobacter paludis sp. nov., isolated from wetland soil.</title>
        <authorList>
            <person name="Zhang Y."/>
            <person name="Wang G."/>
        </authorList>
    </citation>
    <scope>NUCLEOTIDE SEQUENCE [LARGE SCALE GENOMIC DNA]</scope>
    <source>
        <strain evidence="2 3">KCTC22721</strain>
    </source>
</reference>
<dbReference type="Gene3D" id="3.30.420.40">
    <property type="match status" value="2"/>
</dbReference>
<dbReference type="OrthoDB" id="49666at2"/>
<dbReference type="PANTHER" id="PTHR18964">
    <property type="entry name" value="ROK (REPRESSOR, ORF, KINASE) FAMILY"/>
    <property type="match status" value="1"/>
</dbReference>
<evidence type="ECO:0000313" key="2">
    <source>
        <dbReference type="EMBL" id="PWS26317.1"/>
    </source>
</evidence>
<dbReference type="RefSeq" id="WP_109926883.1">
    <property type="nucleotide sequence ID" value="NZ_QGNZ01000004.1"/>
</dbReference>
<accession>A0A317EJL0</accession>
<gene>
    <name evidence="2" type="ORF">DHW03_16160</name>
</gene>
<dbReference type="AlphaFoldDB" id="A0A317EJL0"/>
<dbReference type="Pfam" id="PF00480">
    <property type="entry name" value="ROK"/>
    <property type="match status" value="1"/>
</dbReference>
<organism evidence="2 3">
    <name type="scientific">Pedobacter yonginense</name>
    <dbReference type="NCBI Taxonomy" id="651869"/>
    <lineage>
        <taxon>Bacteria</taxon>
        <taxon>Pseudomonadati</taxon>
        <taxon>Bacteroidota</taxon>
        <taxon>Sphingobacteriia</taxon>
        <taxon>Sphingobacteriales</taxon>
        <taxon>Sphingobacteriaceae</taxon>
        <taxon>Pedobacter</taxon>
    </lineage>
</organism>
<evidence type="ECO:0000256" key="1">
    <source>
        <dbReference type="ARBA" id="ARBA00006479"/>
    </source>
</evidence>
<name>A0A317EJL0_9SPHI</name>
<dbReference type="CDD" id="cd23763">
    <property type="entry name" value="ASKHA_ATPase_ROK"/>
    <property type="match status" value="1"/>
</dbReference>
<dbReference type="SUPFAM" id="SSF53067">
    <property type="entry name" value="Actin-like ATPase domain"/>
    <property type="match status" value="1"/>
</dbReference>
<comment type="caution">
    <text evidence="2">The sequence shown here is derived from an EMBL/GenBank/DDBJ whole genome shotgun (WGS) entry which is preliminary data.</text>
</comment>
<dbReference type="InterPro" id="IPR000600">
    <property type="entry name" value="ROK"/>
</dbReference>
<keyword evidence="3" id="KW-1185">Reference proteome</keyword>
<comment type="similarity">
    <text evidence="1">Belongs to the ROK (NagC/XylR) family.</text>
</comment>
<evidence type="ECO:0000313" key="3">
    <source>
        <dbReference type="Proteomes" id="UP000245379"/>
    </source>
</evidence>
<sequence>MNIVIGADIGGSHMSAGLVDLSTRNLLDGTFLKCKIDASSSSEEILSSWSALLKELIASYKGKIEHIGLALPGPMDYQNGIMLIKDQKKFRSLYGINIKEALHKAINRFDLSILTENDALCFLRGEIFHRFIEENDSAIGLTLGTGFGSSSYVRGAYTDMKLWCMPFKNGIAEDYLSTGWFIEKYYRMTGKYIRGAKDLLEADKNPELVANIFEEFGDNLNSLLKSTMQNQEYGHVFLGGNISNAFELFSKQLTTTNAIIHRSELGERCAILGAASLYSISNYVKEI</sequence>